<proteinExistence type="predicted"/>
<keyword evidence="4" id="KW-1185">Reference proteome</keyword>
<evidence type="ECO:0000256" key="1">
    <source>
        <dbReference type="SAM" id="MobiDB-lite"/>
    </source>
</evidence>
<dbReference type="SUPFAM" id="SSF56112">
    <property type="entry name" value="Protein kinase-like (PK-like)"/>
    <property type="match status" value="1"/>
</dbReference>
<accession>A0AAW0YVH0</accession>
<dbReference type="InterPro" id="IPR051681">
    <property type="entry name" value="Ser/Thr_Kinases-Pseudokinases"/>
</dbReference>
<organism evidence="3 4">
    <name type="scientific">Kwoniella newhampshirensis</name>
    <dbReference type="NCBI Taxonomy" id="1651941"/>
    <lineage>
        <taxon>Eukaryota</taxon>
        <taxon>Fungi</taxon>
        <taxon>Dikarya</taxon>
        <taxon>Basidiomycota</taxon>
        <taxon>Agaricomycotina</taxon>
        <taxon>Tremellomycetes</taxon>
        <taxon>Tremellales</taxon>
        <taxon>Cryptococcaceae</taxon>
        <taxon>Kwoniella</taxon>
    </lineage>
</organism>
<feature type="domain" description="Protein kinase" evidence="2">
    <location>
        <begin position="672"/>
        <end position="952"/>
    </location>
</feature>
<feature type="region of interest" description="Disordered" evidence="1">
    <location>
        <begin position="1"/>
        <end position="31"/>
    </location>
</feature>
<dbReference type="InterPro" id="IPR011009">
    <property type="entry name" value="Kinase-like_dom_sf"/>
</dbReference>
<dbReference type="Proteomes" id="UP001388673">
    <property type="component" value="Unassembled WGS sequence"/>
</dbReference>
<dbReference type="PROSITE" id="PS50011">
    <property type="entry name" value="PROTEIN_KINASE_DOM"/>
    <property type="match status" value="1"/>
</dbReference>
<dbReference type="GO" id="GO:0004674">
    <property type="term" value="F:protein serine/threonine kinase activity"/>
    <property type="evidence" value="ECO:0007669"/>
    <property type="project" value="TreeGrafter"/>
</dbReference>
<dbReference type="KEGG" id="kne:92181782"/>
<gene>
    <name evidence="3" type="ORF">IAR55_004524</name>
</gene>
<evidence type="ECO:0000259" key="2">
    <source>
        <dbReference type="PROSITE" id="PS50011"/>
    </source>
</evidence>
<dbReference type="InterPro" id="IPR000719">
    <property type="entry name" value="Prot_kinase_dom"/>
</dbReference>
<dbReference type="GO" id="GO:0005524">
    <property type="term" value="F:ATP binding"/>
    <property type="evidence" value="ECO:0007669"/>
    <property type="project" value="InterPro"/>
</dbReference>
<dbReference type="PANTHER" id="PTHR44329:SF214">
    <property type="entry name" value="PROTEIN KINASE DOMAIN-CONTAINING PROTEIN"/>
    <property type="match status" value="1"/>
</dbReference>
<comment type="caution">
    <text evidence="3">The sequence shown here is derived from an EMBL/GenBank/DDBJ whole genome shotgun (WGS) entry which is preliminary data.</text>
</comment>
<name>A0AAW0YVH0_9TREE</name>
<dbReference type="RefSeq" id="XP_066802036.1">
    <property type="nucleotide sequence ID" value="XM_066947622.1"/>
</dbReference>
<feature type="region of interest" description="Disordered" evidence="1">
    <location>
        <begin position="203"/>
        <end position="244"/>
    </location>
</feature>
<feature type="region of interest" description="Disordered" evidence="1">
    <location>
        <begin position="966"/>
        <end position="995"/>
    </location>
</feature>
<dbReference type="Gene3D" id="1.10.510.10">
    <property type="entry name" value="Transferase(Phosphotransferase) domain 1"/>
    <property type="match status" value="1"/>
</dbReference>
<dbReference type="PANTHER" id="PTHR44329">
    <property type="entry name" value="SERINE/THREONINE-PROTEIN KINASE TNNI3K-RELATED"/>
    <property type="match status" value="1"/>
</dbReference>
<dbReference type="EMBL" id="JBCAWK010000008">
    <property type="protein sequence ID" value="KAK8850605.1"/>
    <property type="molecule type" value="Genomic_DNA"/>
</dbReference>
<evidence type="ECO:0000313" key="4">
    <source>
        <dbReference type="Proteomes" id="UP001388673"/>
    </source>
</evidence>
<feature type="compositionally biased region" description="Polar residues" evidence="1">
    <location>
        <begin position="116"/>
        <end position="139"/>
    </location>
</feature>
<feature type="compositionally biased region" description="Polar residues" evidence="1">
    <location>
        <begin position="232"/>
        <end position="244"/>
    </location>
</feature>
<reference evidence="3 4" key="1">
    <citation type="journal article" date="2024" name="bioRxiv">
        <title>Comparative genomics of Cryptococcus and Kwoniella reveals pathogenesis evolution and contrasting karyotype dynamics via intercentromeric recombination or chromosome fusion.</title>
        <authorList>
            <person name="Coelho M.A."/>
            <person name="David-Palma M."/>
            <person name="Shea T."/>
            <person name="Bowers K."/>
            <person name="McGinley-Smith S."/>
            <person name="Mohammad A.W."/>
            <person name="Gnirke A."/>
            <person name="Yurkov A.M."/>
            <person name="Nowrousian M."/>
            <person name="Sun S."/>
            <person name="Cuomo C.A."/>
            <person name="Heitman J."/>
        </authorList>
    </citation>
    <scope>NUCLEOTIDE SEQUENCE [LARGE SCALE GENOMIC DNA]</scope>
    <source>
        <strain evidence="3 4">CBS 13917</strain>
    </source>
</reference>
<feature type="region of interest" description="Disordered" evidence="1">
    <location>
        <begin position="64"/>
        <end position="142"/>
    </location>
</feature>
<feature type="compositionally biased region" description="Polar residues" evidence="1">
    <location>
        <begin position="210"/>
        <end position="223"/>
    </location>
</feature>
<evidence type="ECO:0000313" key="3">
    <source>
        <dbReference type="EMBL" id="KAK8850605.1"/>
    </source>
</evidence>
<feature type="region of interest" description="Disordered" evidence="1">
    <location>
        <begin position="1030"/>
        <end position="1051"/>
    </location>
</feature>
<dbReference type="GeneID" id="92181782"/>
<protein>
    <recommendedName>
        <fullName evidence="2">Protein kinase domain-containing protein</fullName>
    </recommendedName>
</protein>
<sequence>MAAPNTSPNLTTMITGESELDQKTTPSDQTPSERVFIWKRWSIKRKDKPRISITQIFGLDRRAKKKYIQQQQGPVRPTTPPPVDSFECQNEEDSPESGITAVFSSNNGDHDLSRKTGASNGTSYSSGNQAKQDISQDDSPVSVLPALPQTAQVSSETVRSLPHDGEVETSAVVLGQTIEAIKNGRSGTEADAVDTANFSPILPVEPSEASHATCSDIGSSSKEQSPRPIAMTSETSTGPTSPNTVDGFTTPVQPPVQATRSPDNSLIVPPTADLTTAVSRSQTSIRALFRPGPTDEHLESINRRIRQIERLELGWDGMSEILGAVDVAAPAVPFVWVIGQILGRVKQVYVNQSAAFEVLEMIVGYAELVFGSVEDIRKRGEGLPKGVKQCLVYLYGDLRKCESCFISSIPAEFDLWTDFCHARKRGEAISKAKDDLIKAKENYRERIRLAQSSSQWHIAGVQARQAQEQAKQGRMLEQIQNQLRNDEREWDVGTRQDAQYSRNVCRLSPEQFREVVAGKTTEELLLFLRHVSFELSDRQSRSSALTHTATVTTFPAIDPIVNFYLSSPKFESSMIPYDKGKHREAMAVMTATAAMDTGSGNTSFAFGFDQHRFAQPVTSSSFLVMTLSVSDYASEHGGEDDQNGTDETKHLEEEIDFLQRVQQELKDRAQVETLEDVRNANVTARTYKAMWRNREVCVKEVDGMSDEAFARQRDAWKAAADSCPRVLPLLGSSGTGKLRPKGNRFFVTPFIENGNFEQYLASERGKSVNVFELVRDLAQVMADLHAQKISHDNLHWTNLLIDDDGRVLLTEPYNFGVEGSGSGDVKAFGQMLSKINDKIGVPDSVEDPSHYLRHLLRKTKETVFRRKLGILISDCTDYIGFAAPTFQQILSELDELSQVLMPPISKVPLSDLSVAEFSTMNRALRDLLSSRADSNKTAVEIPASTVGLHTYELYKKGVYNPSLPGFQSSDATAVDPSPDPRYYQPLKDLVDPPSPSIYTNSLRTYDNFKSISERDSRLQPLKDLDSYIRSSRSASHPDVPMSKVRPDSYTQGKRIKSESAYREFFRWGSLDDRFNLPLWSPATVRPGDIGYVKKGEFVSIGNMLEKIFEGSGPPVTQRSNMRSSTGSLWCRVVSRNGTSTPKNRLAGPLRSVQSLTRKFNTQPVLVSLFPDSPQSVELVAANAKMEIIKDISRMTQFFQENAVDIVRNEAEGISKSDLLLVVGTVTATDWAMAVCEFRNHAKLRFNIHPRDQRYSFDAWGSWSLETDLDTKYHSTPYHYDVKVSEPEEPRK</sequence>
<feature type="compositionally biased region" description="Polar residues" evidence="1">
    <location>
        <begin position="1"/>
        <end position="15"/>
    </location>
</feature>